<dbReference type="EC" id="2.7.13.3" evidence="2"/>
<dbReference type="InterPro" id="IPR003594">
    <property type="entry name" value="HATPase_dom"/>
</dbReference>
<dbReference type="InterPro" id="IPR004358">
    <property type="entry name" value="Sig_transdc_His_kin-like_C"/>
</dbReference>
<dbReference type="SUPFAM" id="SSF55874">
    <property type="entry name" value="ATPase domain of HSP90 chaperone/DNA topoisomerase II/histidine kinase"/>
    <property type="match status" value="1"/>
</dbReference>
<keyword evidence="6" id="KW-0902">Two-component regulatory system</keyword>
<dbReference type="Gene3D" id="3.30.565.10">
    <property type="entry name" value="Histidine kinase-like ATPase, C-terminal domain"/>
    <property type="match status" value="1"/>
</dbReference>
<evidence type="ECO:0000313" key="9">
    <source>
        <dbReference type="Proteomes" id="UP000547973"/>
    </source>
</evidence>
<dbReference type="PROSITE" id="PS50109">
    <property type="entry name" value="HIS_KIN"/>
    <property type="match status" value="1"/>
</dbReference>
<organism evidence="8 9">
    <name type="scientific">Demequina lutea</name>
    <dbReference type="NCBI Taxonomy" id="431489"/>
    <lineage>
        <taxon>Bacteria</taxon>
        <taxon>Bacillati</taxon>
        <taxon>Actinomycetota</taxon>
        <taxon>Actinomycetes</taxon>
        <taxon>Micrococcales</taxon>
        <taxon>Demequinaceae</taxon>
        <taxon>Demequina</taxon>
    </lineage>
</organism>
<keyword evidence="9" id="KW-1185">Reference proteome</keyword>
<proteinExistence type="predicted"/>
<reference evidence="8 9" key="1">
    <citation type="submission" date="2020-07" db="EMBL/GenBank/DDBJ databases">
        <title>Sequencing the genomes of 1000 actinobacteria strains.</title>
        <authorList>
            <person name="Klenk H.-P."/>
        </authorList>
    </citation>
    <scope>NUCLEOTIDE SEQUENCE [LARGE SCALE GENOMIC DNA]</scope>
    <source>
        <strain evidence="8 9">DSM 19970</strain>
    </source>
</reference>
<dbReference type="AlphaFoldDB" id="A0A7Y9Z7M7"/>
<comment type="catalytic activity">
    <reaction evidence="1">
        <text>ATP + protein L-histidine = ADP + protein N-phospho-L-histidine.</text>
        <dbReference type="EC" id="2.7.13.3"/>
    </reaction>
</comment>
<feature type="domain" description="Histidine kinase" evidence="7">
    <location>
        <begin position="32"/>
        <end position="201"/>
    </location>
</feature>
<evidence type="ECO:0000256" key="1">
    <source>
        <dbReference type="ARBA" id="ARBA00000085"/>
    </source>
</evidence>
<comment type="caution">
    <text evidence="8">The sequence shown here is derived from an EMBL/GenBank/DDBJ whole genome shotgun (WGS) entry which is preliminary data.</text>
</comment>
<evidence type="ECO:0000259" key="7">
    <source>
        <dbReference type="PROSITE" id="PS50109"/>
    </source>
</evidence>
<keyword evidence="3" id="KW-0597">Phosphoprotein</keyword>
<sequence length="207" mass="21094">MQGDGRADAVTGIAAANRGLDRAGLAVTTTGLEERLCSAEAGWLDLHVSEVAACDLLMVAARAEALAFEAKGVRLTLGPGASARTVVVDPDRMQEVLVNLLGNALRHTPAGGQVQLSARSSAGGVAITVRDSGDGIAAEHLPRVFERFYRVDDGRSRGVGGSGIGLAIARVLTEGHGGHIRAESAGAGKGASFVVTLPARGPDPKGR</sequence>
<protein>
    <recommendedName>
        <fullName evidence="2">histidine kinase</fullName>
        <ecNumber evidence="2">2.7.13.3</ecNumber>
    </recommendedName>
</protein>
<evidence type="ECO:0000313" key="8">
    <source>
        <dbReference type="EMBL" id="NYI40329.1"/>
    </source>
</evidence>
<dbReference type="EMBL" id="JACBZO010000001">
    <property type="protein sequence ID" value="NYI40329.1"/>
    <property type="molecule type" value="Genomic_DNA"/>
</dbReference>
<evidence type="ECO:0000256" key="2">
    <source>
        <dbReference type="ARBA" id="ARBA00012438"/>
    </source>
</evidence>
<dbReference type="PANTHER" id="PTHR43547:SF2">
    <property type="entry name" value="HYBRID SIGNAL TRANSDUCTION HISTIDINE KINASE C"/>
    <property type="match status" value="1"/>
</dbReference>
<accession>A0A7Y9Z7M7</accession>
<gene>
    <name evidence="8" type="ORF">BKA03_000448</name>
</gene>
<evidence type="ECO:0000256" key="4">
    <source>
        <dbReference type="ARBA" id="ARBA00022679"/>
    </source>
</evidence>
<dbReference type="FunFam" id="3.30.565.10:FF:000006">
    <property type="entry name" value="Sensor histidine kinase WalK"/>
    <property type="match status" value="1"/>
</dbReference>
<evidence type="ECO:0000256" key="6">
    <source>
        <dbReference type="ARBA" id="ARBA00023012"/>
    </source>
</evidence>
<dbReference type="InterPro" id="IPR036890">
    <property type="entry name" value="HATPase_C_sf"/>
</dbReference>
<dbReference type="SMART" id="SM00387">
    <property type="entry name" value="HATPase_c"/>
    <property type="match status" value="1"/>
</dbReference>
<dbReference type="InterPro" id="IPR005467">
    <property type="entry name" value="His_kinase_dom"/>
</dbReference>
<keyword evidence="4" id="KW-0808">Transferase</keyword>
<name>A0A7Y9Z7M7_9MICO</name>
<keyword evidence="5 8" id="KW-0418">Kinase</keyword>
<evidence type="ECO:0000256" key="3">
    <source>
        <dbReference type="ARBA" id="ARBA00022553"/>
    </source>
</evidence>
<dbReference type="RefSeq" id="WP_062076328.1">
    <property type="nucleotide sequence ID" value="NZ_BBRC01000035.1"/>
</dbReference>
<dbReference type="CDD" id="cd00075">
    <property type="entry name" value="HATPase"/>
    <property type="match status" value="1"/>
</dbReference>
<dbReference type="PANTHER" id="PTHR43547">
    <property type="entry name" value="TWO-COMPONENT HISTIDINE KINASE"/>
    <property type="match status" value="1"/>
</dbReference>
<evidence type="ECO:0000256" key="5">
    <source>
        <dbReference type="ARBA" id="ARBA00022777"/>
    </source>
</evidence>
<dbReference type="Proteomes" id="UP000547973">
    <property type="component" value="Unassembled WGS sequence"/>
</dbReference>
<dbReference type="GO" id="GO:0000155">
    <property type="term" value="F:phosphorelay sensor kinase activity"/>
    <property type="evidence" value="ECO:0007669"/>
    <property type="project" value="TreeGrafter"/>
</dbReference>
<dbReference type="PRINTS" id="PR00344">
    <property type="entry name" value="BCTRLSENSOR"/>
</dbReference>
<dbReference type="Pfam" id="PF02518">
    <property type="entry name" value="HATPase_c"/>
    <property type="match status" value="1"/>
</dbReference>